<dbReference type="UniPathway" id="UPA00382"/>
<evidence type="ECO:0000313" key="20">
    <source>
        <dbReference type="Proteomes" id="UP000215914"/>
    </source>
</evidence>
<evidence type="ECO:0000256" key="8">
    <source>
        <dbReference type="ARBA" id="ARBA00023002"/>
    </source>
</evidence>
<dbReference type="GO" id="GO:0016702">
    <property type="term" value="F:oxidoreductase activity, acting on single donors with incorporation of molecular oxygen, incorporation of two atoms of oxygen"/>
    <property type="evidence" value="ECO:0000318"/>
    <property type="project" value="GO_Central"/>
</dbReference>
<keyword evidence="6" id="KW-0276">Fatty acid metabolism</keyword>
<name>A0A251V0V5_HELAN</name>
<dbReference type="EC" id="1.13.11.-" evidence="14"/>
<evidence type="ECO:0000256" key="4">
    <source>
        <dbReference type="ARBA" id="ARBA00022723"/>
    </source>
</evidence>
<dbReference type="Gene3D" id="1.20.245.10">
    <property type="entry name" value="Lipoxygenase-1, Domain 5"/>
    <property type="match status" value="1"/>
</dbReference>
<sequence>MDTMLHKVANLVLGENHGKNKTTVNGKVVLMKKNVLDFNDLGASILDRAHELFGKHISIQFISATHADSGSSEKRLRGKLGKPAILEDWISTVSPLIIAGESTYEVTFDWDEEIGLPGGFLVQNLHHSEFYLMTLTLENVPGHGKVHFVCNSWVYPAKNYTKDRIFFANKAYLPSETPELLRPYIEEEMAVLRGNGTGMLEEWDRVYDYAFYNDLGEPDDEDKVRPVIGGSSEYPYPRRGRTGRPPTETDPETESRLSLIQFLNIYVPRDERFGHLRMSDFLAQGLEAILKFLLPEFEALFDDTINEFDTFEDFLKLYNGGIKLPKGPLFDNLLENIPIQFIKELLRSDGEGLLKYSTPQIIRADLSAWSTDEEFAREMVAGVNPVSIQLLKVFPPISKLDVELYGNQNSSIRSHHIQEQLEGLEVNEALKAKRLFILDHHDALMPYVERINATPSKIYATRTLLFLQNEGTLKPIAIELSLPHPDGYELGAVSKVYTPAKDGVEAAIWQLAKAYVTVNDSGVHQLISHWLNTHAVIEPFIIATNRQLSVLHPINKLLHPHFRDTMNINATARNILINSEGILERSFFPGKYSIEISSKIYKDWVFPNQALPVDLVLRGMAIEDSSSPHGLRLMIEDYPYAVDGLEIWSAIKTWVDDYCRFYYKTDDMVKNDTELQSWWKELREEGHGDLKDEPWWPKMNSIQDVIDNCTIIIWVASALHAAVNYGQFAYAGYPPNRPTLSRRFMPEPNTPEYDELKDDPKKGFLKTVTPQLQSLLSVSLIEILSRHTSDEIYLGQRECPEWTMDVEPLMAFEKFGKTLKQIEEKIVKMNDDGRLKNRNGLAKVPYTLLYPSSEEGITGRGIPNSVVI</sequence>
<dbReference type="Gene3D" id="3.10.450.60">
    <property type="match status" value="1"/>
</dbReference>
<organism evidence="19 20">
    <name type="scientific">Helianthus annuus</name>
    <name type="common">Common sunflower</name>
    <dbReference type="NCBI Taxonomy" id="4232"/>
    <lineage>
        <taxon>Eukaryota</taxon>
        <taxon>Viridiplantae</taxon>
        <taxon>Streptophyta</taxon>
        <taxon>Embryophyta</taxon>
        <taxon>Tracheophyta</taxon>
        <taxon>Spermatophyta</taxon>
        <taxon>Magnoliopsida</taxon>
        <taxon>eudicotyledons</taxon>
        <taxon>Gunneridae</taxon>
        <taxon>Pentapetalae</taxon>
        <taxon>asterids</taxon>
        <taxon>campanulids</taxon>
        <taxon>Asterales</taxon>
        <taxon>Asteraceae</taxon>
        <taxon>Asteroideae</taxon>
        <taxon>Heliantheae alliance</taxon>
        <taxon>Heliantheae</taxon>
        <taxon>Helianthus</taxon>
    </lineage>
</organism>
<dbReference type="InParanoid" id="A0A251V0V5"/>
<feature type="domain" description="PLAT" evidence="16">
    <location>
        <begin position="24"/>
        <end position="168"/>
    </location>
</feature>
<dbReference type="GO" id="GO:0031408">
    <property type="term" value="P:oxylipin biosynthetic process"/>
    <property type="evidence" value="ECO:0007669"/>
    <property type="project" value="UniProtKB-UniRule"/>
</dbReference>
<dbReference type="STRING" id="4232.A0A251V0V5"/>
<feature type="domain" description="Lipoxygenase" evidence="17">
    <location>
        <begin position="171"/>
        <end position="868"/>
    </location>
</feature>
<evidence type="ECO:0000256" key="2">
    <source>
        <dbReference type="ARBA" id="ARBA00009419"/>
    </source>
</evidence>
<keyword evidence="7 13" id="KW-0223">Dioxygenase</keyword>
<dbReference type="PROSITE" id="PS50095">
    <property type="entry name" value="PLAT"/>
    <property type="match status" value="1"/>
</dbReference>
<dbReference type="Pfam" id="PF00305">
    <property type="entry name" value="Lipoxygenase"/>
    <property type="match status" value="1"/>
</dbReference>
<dbReference type="InterPro" id="IPR020834">
    <property type="entry name" value="LipOase_CS"/>
</dbReference>
<dbReference type="EMBL" id="CM007893">
    <property type="protein sequence ID" value="OTG29237.1"/>
    <property type="molecule type" value="Genomic_DNA"/>
</dbReference>
<dbReference type="CDD" id="cd01751">
    <property type="entry name" value="PLAT_LH2"/>
    <property type="match status" value="1"/>
</dbReference>
<dbReference type="PROSITE" id="PS00081">
    <property type="entry name" value="LIPOXYGENASE_2"/>
    <property type="match status" value="1"/>
</dbReference>
<dbReference type="OMA" id="PNEFDNF"/>
<evidence type="ECO:0000256" key="10">
    <source>
        <dbReference type="ARBA" id="ARBA00023098"/>
    </source>
</evidence>
<accession>A0A251V0V5</accession>
<dbReference type="Gene3D" id="4.10.372.10">
    <property type="entry name" value="Lipoxygenase-1, Domain 3"/>
    <property type="match status" value="1"/>
</dbReference>
<evidence type="ECO:0000256" key="12">
    <source>
        <dbReference type="PROSITE-ProRule" id="PRU00152"/>
    </source>
</evidence>
<dbReference type="SUPFAM" id="SSF49723">
    <property type="entry name" value="Lipase/lipooxygenase domain (PLAT/LH2 domain)"/>
    <property type="match status" value="1"/>
</dbReference>
<evidence type="ECO:0000256" key="3">
    <source>
        <dbReference type="ARBA" id="ARBA00022516"/>
    </source>
</evidence>
<dbReference type="FunCoup" id="A0A251V0V5">
    <property type="interactions" value="186"/>
</dbReference>
<dbReference type="Gramene" id="mRNA:HanXRQr2_Chr11g0488761">
    <property type="protein sequence ID" value="mRNA:HanXRQr2_Chr11g0488761"/>
    <property type="gene ID" value="HanXRQr2_Chr11g0488761"/>
</dbReference>
<feature type="region of interest" description="Disordered" evidence="15">
    <location>
        <begin position="222"/>
        <end position="253"/>
    </location>
</feature>
<dbReference type="GO" id="GO:0034440">
    <property type="term" value="P:lipid oxidation"/>
    <property type="evidence" value="ECO:0000318"/>
    <property type="project" value="GO_Central"/>
</dbReference>
<dbReference type="FunFam" id="1.20.245.10:FF:000002">
    <property type="entry name" value="Lipoxygenase"/>
    <property type="match status" value="1"/>
</dbReference>
<dbReference type="PANTHER" id="PTHR11771">
    <property type="entry name" value="LIPOXYGENASE"/>
    <property type="match status" value="1"/>
</dbReference>
<proteinExistence type="inferred from homology"/>
<evidence type="ECO:0000256" key="5">
    <source>
        <dbReference type="ARBA" id="ARBA00022767"/>
    </source>
</evidence>
<dbReference type="InterPro" id="IPR036226">
    <property type="entry name" value="LipOase_C_sf"/>
</dbReference>
<evidence type="ECO:0000313" key="19">
    <source>
        <dbReference type="EMBL" id="OTG29237.1"/>
    </source>
</evidence>
<dbReference type="InterPro" id="IPR013819">
    <property type="entry name" value="LipOase_C"/>
</dbReference>
<dbReference type="FunFam" id="3.10.450.60:FF:000002">
    <property type="entry name" value="Lipoxygenase"/>
    <property type="match status" value="1"/>
</dbReference>
<evidence type="ECO:0000259" key="16">
    <source>
        <dbReference type="PROSITE" id="PS50095"/>
    </source>
</evidence>
<dbReference type="InterPro" id="IPR001246">
    <property type="entry name" value="LipOase_plant"/>
</dbReference>
<dbReference type="InterPro" id="IPR001024">
    <property type="entry name" value="PLAT/LH2_dom"/>
</dbReference>
<dbReference type="InterPro" id="IPR042057">
    <property type="entry name" value="Lipoxy_PLAT/LH2"/>
</dbReference>
<dbReference type="InterPro" id="IPR020833">
    <property type="entry name" value="LipOase_Fe_BS"/>
</dbReference>
<evidence type="ECO:0000256" key="9">
    <source>
        <dbReference type="ARBA" id="ARBA00023004"/>
    </source>
</evidence>
<keyword evidence="10" id="KW-0443">Lipid metabolism</keyword>
<dbReference type="InterPro" id="IPR036392">
    <property type="entry name" value="PLAT/LH2_dom_sf"/>
</dbReference>
<gene>
    <name evidence="19" type="ORF">HannXRQ_Chr04g0120021</name>
    <name evidence="18" type="ORF">HanXRQr2_Chr11g0488761</name>
</gene>
<keyword evidence="11 14" id="KW-0275">Fatty acid biosynthesis</keyword>
<dbReference type="OrthoDB" id="407298at2759"/>
<dbReference type="InterPro" id="IPR027433">
    <property type="entry name" value="Lipoxygenase_dom_3"/>
</dbReference>
<evidence type="ECO:0000256" key="6">
    <source>
        <dbReference type="ARBA" id="ARBA00022832"/>
    </source>
</evidence>
<comment type="similarity">
    <text evidence="2 13">Belongs to the lipoxygenase family.</text>
</comment>
<dbReference type="GO" id="GO:0006633">
    <property type="term" value="P:fatty acid biosynthetic process"/>
    <property type="evidence" value="ECO:0007669"/>
    <property type="project" value="UniProtKB-KW"/>
</dbReference>
<keyword evidence="9 13" id="KW-0408">Iron</keyword>
<dbReference type="Pfam" id="PF01477">
    <property type="entry name" value="PLAT"/>
    <property type="match status" value="1"/>
</dbReference>
<dbReference type="GO" id="GO:0046872">
    <property type="term" value="F:metal ion binding"/>
    <property type="evidence" value="ECO:0007669"/>
    <property type="project" value="UniProtKB-UniRule"/>
</dbReference>
<protein>
    <recommendedName>
        <fullName evidence="14">Lipoxygenase</fullName>
        <ecNumber evidence="14">1.13.11.-</ecNumber>
    </recommendedName>
</protein>
<evidence type="ECO:0000256" key="15">
    <source>
        <dbReference type="SAM" id="MobiDB-lite"/>
    </source>
</evidence>
<reference evidence="19" key="2">
    <citation type="submission" date="2017-02" db="EMBL/GenBank/DDBJ databases">
        <title>Sunflower complete genome.</title>
        <authorList>
            <person name="Langlade N."/>
            <person name="Munos S."/>
        </authorList>
    </citation>
    <scope>NUCLEOTIDE SEQUENCE [LARGE SCALE GENOMIC DNA]</scope>
    <source>
        <tissue evidence="19">Leaves</tissue>
    </source>
</reference>
<dbReference type="Proteomes" id="UP000215914">
    <property type="component" value="Chromosome 4"/>
</dbReference>
<evidence type="ECO:0000313" key="18">
    <source>
        <dbReference type="EMBL" id="KAF5781858.1"/>
    </source>
</evidence>
<keyword evidence="5 14" id="KW-0925">Oxylipin biosynthesis</keyword>
<dbReference type="PRINTS" id="PR00087">
    <property type="entry name" value="LIPOXYGENASE"/>
</dbReference>
<dbReference type="PROSITE" id="PS51393">
    <property type="entry name" value="LIPOXYGENASE_3"/>
    <property type="match status" value="1"/>
</dbReference>
<reference evidence="18" key="3">
    <citation type="submission" date="2020-06" db="EMBL/GenBank/DDBJ databases">
        <title>Helianthus annuus Genome sequencing and assembly Release 2.</title>
        <authorList>
            <person name="Gouzy J."/>
            <person name="Langlade N."/>
            <person name="Munos S."/>
        </authorList>
    </citation>
    <scope>NUCLEOTIDE SEQUENCE</scope>
    <source>
        <tissue evidence="18">Leaves</tissue>
    </source>
</reference>
<keyword evidence="20" id="KW-1185">Reference proteome</keyword>
<evidence type="ECO:0000256" key="13">
    <source>
        <dbReference type="RuleBase" id="RU003974"/>
    </source>
</evidence>
<comment type="pathway">
    <text evidence="14">Lipid metabolism; oxylipin biosynthesis.</text>
</comment>
<dbReference type="FunFam" id="4.10.375.10:FF:000001">
    <property type="entry name" value="Lipoxygenase"/>
    <property type="match status" value="1"/>
</dbReference>
<evidence type="ECO:0000256" key="1">
    <source>
        <dbReference type="ARBA" id="ARBA00001962"/>
    </source>
</evidence>
<keyword evidence="4 13" id="KW-0479">Metal-binding</keyword>
<evidence type="ECO:0000259" key="17">
    <source>
        <dbReference type="PROSITE" id="PS51393"/>
    </source>
</evidence>
<reference evidence="18 20" key="1">
    <citation type="journal article" date="2017" name="Nature">
        <title>The sunflower genome provides insights into oil metabolism, flowering and Asterid evolution.</title>
        <authorList>
            <person name="Badouin H."/>
            <person name="Gouzy J."/>
            <person name="Grassa C.J."/>
            <person name="Murat F."/>
            <person name="Staton S.E."/>
            <person name="Cottret L."/>
            <person name="Lelandais-Briere C."/>
            <person name="Owens G.L."/>
            <person name="Carrere S."/>
            <person name="Mayjonade B."/>
            <person name="Legrand L."/>
            <person name="Gill N."/>
            <person name="Kane N.C."/>
            <person name="Bowers J.E."/>
            <person name="Hubner S."/>
            <person name="Bellec A."/>
            <person name="Berard A."/>
            <person name="Berges H."/>
            <person name="Blanchet N."/>
            <person name="Boniface M.C."/>
            <person name="Brunel D."/>
            <person name="Catrice O."/>
            <person name="Chaidir N."/>
            <person name="Claudel C."/>
            <person name="Donnadieu C."/>
            <person name="Faraut T."/>
            <person name="Fievet G."/>
            <person name="Helmstetter N."/>
            <person name="King M."/>
            <person name="Knapp S.J."/>
            <person name="Lai Z."/>
            <person name="Le Paslier M.C."/>
            <person name="Lippi Y."/>
            <person name="Lorenzon L."/>
            <person name="Mandel J.R."/>
            <person name="Marage G."/>
            <person name="Marchand G."/>
            <person name="Marquand E."/>
            <person name="Bret-Mestries E."/>
            <person name="Morien E."/>
            <person name="Nambeesan S."/>
            <person name="Nguyen T."/>
            <person name="Pegot-Espagnet P."/>
            <person name="Pouilly N."/>
            <person name="Raftis F."/>
            <person name="Sallet E."/>
            <person name="Schiex T."/>
            <person name="Thomas J."/>
            <person name="Vandecasteele C."/>
            <person name="Vares D."/>
            <person name="Vear F."/>
            <person name="Vautrin S."/>
            <person name="Crespi M."/>
            <person name="Mangin B."/>
            <person name="Burke J.M."/>
            <person name="Salse J."/>
            <person name="Munos S."/>
            <person name="Vincourt P."/>
            <person name="Rieseberg L.H."/>
            <person name="Langlade N.B."/>
        </authorList>
    </citation>
    <scope>NUCLEOTIDE SEQUENCE [LARGE SCALE GENOMIC DNA]</scope>
    <source>
        <strain evidence="20">cv. SF193</strain>
        <tissue evidence="18">Leaves</tissue>
    </source>
</reference>
<dbReference type="Gene3D" id="4.10.375.10">
    <property type="entry name" value="Lipoxygenase-1, Domain 2"/>
    <property type="match status" value="1"/>
</dbReference>
<evidence type="ECO:0000256" key="7">
    <source>
        <dbReference type="ARBA" id="ARBA00022964"/>
    </source>
</evidence>
<keyword evidence="3 14" id="KW-0444">Lipid biosynthesis</keyword>
<dbReference type="SMART" id="SM00308">
    <property type="entry name" value="LH2"/>
    <property type="match status" value="1"/>
</dbReference>
<dbReference type="EMBL" id="MNCJ02000326">
    <property type="protein sequence ID" value="KAF5781858.1"/>
    <property type="molecule type" value="Genomic_DNA"/>
</dbReference>
<dbReference type="PRINTS" id="PR00468">
    <property type="entry name" value="PLTLPOXGNASE"/>
</dbReference>
<comment type="cofactor">
    <cofactor evidence="1 13">
        <name>Fe cation</name>
        <dbReference type="ChEBI" id="CHEBI:24875"/>
    </cofactor>
</comment>
<dbReference type="FunFam" id="4.10.372.10:FF:000001">
    <property type="entry name" value="Lipoxygenase"/>
    <property type="match status" value="1"/>
</dbReference>
<evidence type="ECO:0000256" key="11">
    <source>
        <dbReference type="ARBA" id="ARBA00023160"/>
    </source>
</evidence>
<dbReference type="AlphaFoldDB" id="A0A251V0V5"/>
<dbReference type="SUPFAM" id="SSF48484">
    <property type="entry name" value="Lipoxigenase"/>
    <property type="match status" value="1"/>
</dbReference>
<comment type="caution">
    <text evidence="12">Lacks conserved residue(s) required for the propagation of feature annotation.</text>
</comment>
<dbReference type="PROSITE" id="PS00711">
    <property type="entry name" value="LIPOXYGENASE_1"/>
    <property type="match status" value="1"/>
</dbReference>
<evidence type="ECO:0000256" key="14">
    <source>
        <dbReference type="RuleBase" id="RU003975"/>
    </source>
</evidence>
<dbReference type="InterPro" id="IPR000907">
    <property type="entry name" value="LipOase"/>
</dbReference>
<dbReference type="Gene3D" id="2.60.60.20">
    <property type="entry name" value="PLAT/LH2 domain"/>
    <property type="match status" value="1"/>
</dbReference>
<comment type="function">
    <text evidence="14">Plant lipoxygenase may be involved in a number of diverse aspects of plant physiology including growth and development, pest resistance, and senescence or responses to wounding.</text>
</comment>
<keyword evidence="8 13" id="KW-0560">Oxidoreductase</keyword>